<protein>
    <submittedName>
        <fullName evidence="2">Uncharacterized protein</fullName>
    </submittedName>
</protein>
<evidence type="ECO:0000313" key="2">
    <source>
        <dbReference type="EMBL" id="NEN74818.1"/>
    </source>
</evidence>
<keyword evidence="3" id="KW-1185">Reference proteome</keyword>
<dbReference type="Proteomes" id="UP000477651">
    <property type="component" value="Unassembled WGS sequence"/>
</dbReference>
<evidence type="ECO:0000313" key="3">
    <source>
        <dbReference type="Proteomes" id="UP000477651"/>
    </source>
</evidence>
<feature type="signal peptide" evidence="1">
    <location>
        <begin position="1"/>
        <end position="19"/>
    </location>
</feature>
<dbReference type="Gene3D" id="3.10.450.50">
    <property type="match status" value="1"/>
</dbReference>
<organism evidence="2 3">
    <name type="scientific">Pelistega ratti</name>
    <dbReference type="NCBI Taxonomy" id="2652177"/>
    <lineage>
        <taxon>Bacteria</taxon>
        <taxon>Pseudomonadati</taxon>
        <taxon>Pseudomonadota</taxon>
        <taxon>Betaproteobacteria</taxon>
        <taxon>Burkholderiales</taxon>
        <taxon>Alcaligenaceae</taxon>
        <taxon>Pelistega</taxon>
    </lineage>
</organism>
<keyword evidence="1" id="KW-0732">Signal</keyword>
<evidence type="ECO:0000256" key="1">
    <source>
        <dbReference type="SAM" id="SignalP"/>
    </source>
</evidence>
<dbReference type="EMBL" id="JAAGYR010000001">
    <property type="protein sequence ID" value="NEN74818.1"/>
    <property type="molecule type" value="Genomic_DNA"/>
</dbReference>
<comment type="caution">
    <text evidence="2">The sequence shown here is derived from an EMBL/GenBank/DDBJ whole genome shotgun (WGS) entry which is preliminary data.</text>
</comment>
<accession>A0A6L9Y4T6</accession>
<proteinExistence type="predicted"/>
<dbReference type="RefSeq" id="WP_163763630.1">
    <property type="nucleotide sequence ID" value="NZ_JAAGYR010000001.1"/>
</dbReference>
<gene>
    <name evidence="2" type="ORF">F9B74_00535</name>
</gene>
<dbReference type="AlphaFoldDB" id="A0A6L9Y4T6"/>
<reference evidence="2 3" key="1">
    <citation type="submission" date="2020-02" db="EMBL/GenBank/DDBJ databases">
        <title>Pelistega sp. NLN82 were isolated from wild rodents of the Hainan Island.</title>
        <authorList>
            <person name="Niu N."/>
            <person name="Zhou J."/>
        </authorList>
    </citation>
    <scope>NUCLEOTIDE SEQUENCE [LARGE SCALE GENOMIC DNA]</scope>
    <source>
        <strain evidence="2 3">NLN82</strain>
    </source>
</reference>
<name>A0A6L9Y4T6_9BURK</name>
<sequence length="144" mass="16307">MKKMTIALLALLVSTQVFAISVNDAQSAISNFYTQYVFGTKDLAKNKKVGTAHFLQKLQDLYEYDCEGTCYATEALRTGAQDELEENAKSKIINITPKDNSQWYRVEYLDMGWKGITDIKVVKENDIIKIDDFKSVFDGASIEQ</sequence>
<feature type="chain" id="PRO_5026702617" evidence="1">
    <location>
        <begin position="20"/>
        <end position="144"/>
    </location>
</feature>